<protein>
    <submittedName>
        <fullName evidence="7">Cobalt ECF transporter T component CbiQ</fullName>
    </submittedName>
</protein>
<evidence type="ECO:0000256" key="1">
    <source>
        <dbReference type="ARBA" id="ARBA00004651"/>
    </source>
</evidence>
<dbReference type="RefSeq" id="WP_249294305.1">
    <property type="nucleotide sequence ID" value="NZ_JACRSV010000001.1"/>
</dbReference>
<dbReference type="CDD" id="cd16914">
    <property type="entry name" value="EcfT"/>
    <property type="match status" value="1"/>
</dbReference>
<dbReference type="NCBIfam" id="TIGR02454">
    <property type="entry name" value="ECF_T_CbiQ"/>
    <property type="match status" value="1"/>
</dbReference>
<keyword evidence="5 6" id="KW-0472">Membrane</keyword>
<reference evidence="7" key="1">
    <citation type="submission" date="2020-08" db="EMBL/GenBank/DDBJ databases">
        <title>Genome public.</title>
        <authorList>
            <person name="Liu C."/>
            <person name="Sun Q."/>
        </authorList>
    </citation>
    <scope>NUCLEOTIDE SEQUENCE</scope>
    <source>
        <strain evidence="7">NSJ-33</strain>
    </source>
</reference>
<proteinExistence type="predicted"/>
<keyword evidence="3 6" id="KW-0812">Transmembrane</keyword>
<keyword evidence="4 6" id="KW-1133">Transmembrane helix</keyword>
<comment type="subcellular location">
    <subcellularLocation>
        <location evidence="1">Cell membrane</location>
        <topology evidence="1">Multi-pass membrane protein</topology>
    </subcellularLocation>
</comment>
<feature type="transmembrane region" description="Helical" evidence="6">
    <location>
        <begin position="116"/>
        <end position="136"/>
    </location>
</feature>
<comment type="caution">
    <text evidence="7">The sequence shown here is derived from an EMBL/GenBank/DDBJ whole genome shotgun (WGS) entry which is preliminary data.</text>
</comment>
<dbReference type="GO" id="GO:0006824">
    <property type="term" value="P:cobalt ion transport"/>
    <property type="evidence" value="ECO:0007669"/>
    <property type="project" value="InterPro"/>
</dbReference>
<dbReference type="InterPro" id="IPR003339">
    <property type="entry name" value="ABC/ECF_trnsptr_transmembrane"/>
</dbReference>
<evidence type="ECO:0000256" key="3">
    <source>
        <dbReference type="ARBA" id="ARBA00022692"/>
    </source>
</evidence>
<evidence type="ECO:0000256" key="6">
    <source>
        <dbReference type="SAM" id="Phobius"/>
    </source>
</evidence>
<dbReference type="Proteomes" id="UP000610760">
    <property type="component" value="Unassembled WGS sequence"/>
</dbReference>
<dbReference type="EMBL" id="JACRSV010000001">
    <property type="protein sequence ID" value="MBC8559412.1"/>
    <property type="molecule type" value="Genomic_DNA"/>
</dbReference>
<accession>A0A926I727</accession>
<keyword evidence="8" id="KW-1185">Reference proteome</keyword>
<gene>
    <name evidence="7" type="primary">cbiQ</name>
    <name evidence="7" type="ORF">H8710_04930</name>
</gene>
<evidence type="ECO:0000256" key="4">
    <source>
        <dbReference type="ARBA" id="ARBA00022989"/>
    </source>
</evidence>
<sequence length="260" mass="28519">MIAIDDLAYRSKLAKVDPKGKLWFSLLPLAVCIASKSMLVSICTLFVMSAASLYYGAAGIRRYLRLLMVPGVFLLLGTLTIIVGRIPAGAEMLLGFEAGGSSYGVTAESLLRGGRLILRALGAISCMYFLALNTPMNALFGVLEKSPLPRIIVSLTELIYRYVFVIWEEAAVMRVAQQSRLGYRNFKTAMMSTGTLAATLFIRAYQRVDRAQAALESRGCRGGCLDTLTEKYRPCKEFYWAAGSFAVGLAGLEIICRLFF</sequence>
<dbReference type="AlphaFoldDB" id="A0A926I727"/>
<evidence type="ECO:0000313" key="8">
    <source>
        <dbReference type="Proteomes" id="UP000610760"/>
    </source>
</evidence>
<organism evidence="7 8">
    <name type="scientific">Fumia xinanensis</name>
    <dbReference type="NCBI Taxonomy" id="2763659"/>
    <lineage>
        <taxon>Bacteria</taxon>
        <taxon>Bacillati</taxon>
        <taxon>Bacillota</taxon>
        <taxon>Clostridia</taxon>
        <taxon>Eubacteriales</taxon>
        <taxon>Oscillospiraceae</taxon>
        <taxon>Fumia</taxon>
    </lineage>
</organism>
<dbReference type="PANTHER" id="PTHR43723:SF1">
    <property type="entry name" value="COBALT TRANSPORT PROTEIN CBIQ"/>
    <property type="match status" value="1"/>
</dbReference>
<evidence type="ECO:0000313" key="7">
    <source>
        <dbReference type="EMBL" id="MBC8559412.1"/>
    </source>
</evidence>
<feature type="transmembrane region" description="Helical" evidence="6">
    <location>
        <begin position="63"/>
        <end position="84"/>
    </location>
</feature>
<dbReference type="InterPro" id="IPR052770">
    <property type="entry name" value="Cobalt_transport_CbiQ"/>
</dbReference>
<dbReference type="Pfam" id="PF02361">
    <property type="entry name" value="CbiQ"/>
    <property type="match status" value="1"/>
</dbReference>
<dbReference type="PANTHER" id="PTHR43723">
    <property type="entry name" value="COBALT TRANSPORT PROTEIN CBIQ"/>
    <property type="match status" value="1"/>
</dbReference>
<evidence type="ECO:0000256" key="2">
    <source>
        <dbReference type="ARBA" id="ARBA00022475"/>
    </source>
</evidence>
<evidence type="ECO:0000256" key="5">
    <source>
        <dbReference type="ARBA" id="ARBA00023136"/>
    </source>
</evidence>
<feature type="transmembrane region" description="Helical" evidence="6">
    <location>
        <begin position="238"/>
        <end position="259"/>
    </location>
</feature>
<keyword evidence="2" id="KW-1003">Cell membrane</keyword>
<dbReference type="InterPro" id="IPR012809">
    <property type="entry name" value="ECF_CbiQ"/>
</dbReference>
<feature type="transmembrane region" description="Helical" evidence="6">
    <location>
        <begin position="22"/>
        <end position="51"/>
    </location>
</feature>
<dbReference type="GO" id="GO:0043190">
    <property type="term" value="C:ATP-binding cassette (ABC) transporter complex"/>
    <property type="evidence" value="ECO:0007669"/>
    <property type="project" value="InterPro"/>
</dbReference>
<name>A0A926I727_9FIRM</name>